<protein>
    <recommendedName>
        <fullName evidence="4">YIEGIA protein</fullName>
    </recommendedName>
</protein>
<dbReference type="RefSeq" id="WP_090941172.1">
    <property type="nucleotide sequence ID" value="NZ_FOTS01000042.1"/>
</dbReference>
<evidence type="ECO:0000256" key="1">
    <source>
        <dbReference type="SAM" id="Phobius"/>
    </source>
</evidence>
<dbReference type="STRING" id="1123291.SAMN04490355_104230"/>
<name>A0A1I4N8V6_9FIRM</name>
<feature type="transmembrane region" description="Helical" evidence="1">
    <location>
        <begin position="46"/>
        <end position="67"/>
    </location>
</feature>
<reference evidence="3" key="1">
    <citation type="submission" date="2016-10" db="EMBL/GenBank/DDBJ databases">
        <authorList>
            <person name="Varghese N."/>
            <person name="Submissions S."/>
        </authorList>
    </citation>
    <scope>NUCLEOTIDE SEQUENCE [LARGE SCALE GENOMIC DNA]</scope>
    <source>
        <strain evidence="3">DSM 13327</strain>
    </source>
</reference>
<keyword evidence="1" id="KW-0812">Transmembrane</keyword>
<evidence type="ECO:0000313" key="2">
    <source>
        <dbReference type="EMBL" id="SFM11727.1"/>
    </source>
</evidence>
<dbReference type="InterPro" id="IPR025918">
    <property type="entry name" value="YIEGIA"/>
</dbReference>
<dbReference type="OrthoDB" id="1846546at2"/>
<dbReference type="Pfam" id="PF14045">
    <property type="entry name" value="YIEGIA"/>
    <property type="match status" value="1"/>
</dbReference>
<feature type="transmembrane region" description="Helical" evidence="1">
    <location>
        <begin position="139"/>
        <end position="162"/>
    </location>
</feature>
<organism evidence="2 3">
    <name type="scientific">Pelosinus propionicus DSM 13327</name>
    <dbReference type="NCBI Taxonomy" id="1123291"/>
    <lineage>
        <taxon>Bacteria</taxon>
        <taxon>Bacillati</taxon>
        <taxon>Bacillota</taxon>
        <taxon>Negativicutes</taxon>
        <taxon>Selenomonadales</taxon>
        <taxon>Sporomusaceae</taxon>
        <taxon>Pelosinus</taxon>
    </lineage>
</organism>
<sequence>MDGRGPMIISTEDLWLIIIAIAMGTMARLLVLKVDYKQYPSYPNGVLIHIVLAFVAASIGAVAIPAIKSNNYTAVTFLALAVQNFRDVRKTERESLKDLEETEYTPRGNAYIDGIAKTFEARNYFALVVSLASAASMEIVAALHIGIMFQVVAGVIAGSIVYQVISRFSKGKSVGDVAEVRLAEIKVEGCEVFVEGTFVTNLAGTENAQKMIEKEGVAVIIEPSQKHSAIALHNFGQRKAILFEATRTLGAKRYNFTRKDYETGRIIILFVPIVRDLEKLIDVVKNTPLLESVKKSHAVLRSKAVED</sequence>
<dbReference type="AlphaFoldDB" id="A0A1I4N8V6"/>
<evidence type="ECO:0008006" key="4">
    <source>
        <dbReference type="Google" id="ProtNLM"/>
    </source>
</evidence>
<feature type="transmembrane region" description="Helical" evidence="1">
    <location>
        <begin position="14"/>
        <end position="34"/>
    </location>
</feature>
<accession>A0A1I4N8V6</accession>
<dbReference type="Proteomes" id="UP000199520">
    <property type="component" value="Unassembled WGS sequence"/>
</dbReference>
<proteinExistence type="predicted"/>
<evidence type="ECO:0000313" key="3">
    <source>
        <dbReference type="Proteomes" id="UP000199520"/>
    </source>
</evidence>
<keyword evidence="1" id="KW-1133">Transmembrane helix</keyword>
<keyword evidence="3" id="KW-1185">Reference proteome</keyword>
<keyword evidence="1" id="KW-0472">Membrane</keyword>
<gene>
    <name evidence="2" type="ORF">SAMN04490355_104230</name>
</gene>
<dbReference type="EMBL" id="FOTS01000042">
    <property type="protein sequence ID" value="SFM11727.1"/>
    <property type="molecule type" value="Genomic_DNA"/>
</dbReference>